<dbReference type="Proteomes" id="UP000295611">
    <property type="component" value="Unassembled WGS sequence"/>
</dbReference>
<dbReference type="GO" id="GO:0005524">
    <property type="term" value="F:ATP binding"/>
    <property type="evidence" value="ECO:0007669"/>
    <property type="project" value="UniProtKB-KW"/>
</dbReference>
<dbReference type="GO" id="GO:0046656">
    <property type="term" value="P:folic acid biosynthetic process"/>
    <property type="evidence" value="ECO:0007669"/>
    <property type="project" value="UniProtKB-KW"/>
</dbReference>
<keyword evidence="5" id="KW-0808">Transferase</keyword>
<dbReference type="GO" id="GO:0016301">
    <property type="term" value="F:kinase activity"/>
    <property type="evidence" value="ECO:0007669"/>
    <property type="project" value="UniProtKB-KW"/>
</dbReference>
<keyword evidence="6" id="KW-0547">Nucleotide-binding</keyword>
<comment type="function">
    <text evidence="10">Catalyzes the transfer of pyrophosphate from adenosine triphosphate (ATP) to 6-hydroxymethyl-7,8-dihydropterin, an enzymatic step in folate biosynthesis pathway.</text>
</comment>
<name>A0A4R7BDL3_9NEIS</name>
<dbReference type="UniPathway" id="UPA00077">
    <property type="reaction ID" value="UER00155"/>
</dbReference>
<keyword evidence="7 14" id="KW-0418">Kinase</keyword>
<proteinExistence type="inferred from homology"/>
<dbReference type="GO" id="GO:0046654">
    <property type="term" value="P:tetrahydrofolate biosynthetic process"/>
    <property type="evidence" value="ECO:0007669"/>
    <property type="project" value="UniProtKB-UniPathway"/>
</dbReference>
<dbReference type="Gene3D" id="3.30.70.560">
    <property type="entry name" value="7,8-Dihydro-6-hydroxymethylpterin-pyrophosphokinase HPPK"/>
    <property type="match status" value="1"/>
</dbReference>
<dbReference type="EC" id="2.7.6.3" evidence="3"/>
<protein>
    <recommendedName>
        <fullName evidence="4">2-amino-4-hydroxy-6-hydroxymethyldihydropteridine pyrophosphokinase</fullName>
        <ecNumber evidence="3">2.7.6.3</ecNumber>
    </recommendedName>
    <alternativeName>
        <fullName evidence="11">6-hydroxymethyl-7,8-dihydropterin pyrophosphokinase</fullName>
    </alternativeName>
    <alternativeName>
        <fullName evidence="12">7,8-dihydro-6-hydroxymethylpterin-pyrophosphokinase</fullName>
    </alternativeName>
</protein>
<dbReference type="NCBIfam" id="TIGR01498">
    <property type="entry name" value="folK"/>
    <property type="match status" value="1"/>
</dbReference>
<reference evidence="14 15" key="1">
    <citation type="submission" date="2019-03" db="EMBL/GenBank/DDBJ databases">
        <title>Genomic Encyclopedia of Type Strains, Phase III (KMG-III): the genomes of soil and plant-associated and newly described type strains.</title>
        <authorList>
            <person name="Whitman W."/>
        </authorList>
    </citation>
    <scope>NUCLEOTIDE SEQUENCE [LARGE SCALE GENOMIC DNA]</scope>
    <source>
        <strain evidence="14 15">CECT 8976</strain>
    </source>
</reference>
<dbReference type="Pfam" id="PF01288">
    <property type="entry name" value="HPPK"/>
    <property type="match status" value="1"/>
</dbReference>
<comment type="caution">
    <text evidence="14">The sequence shown here is derived from an EMBL/GenBank/DDBJ whole genome shotgun (WGS) entry which is preliminary data.</text>
</comment>
<evidence type="ECO:0000259" key="13">
    <source>
        <dbReference type="PROSITE" id="PS00794"/>
    </source>
</evidence>
<dbReference type="RefSeq" id="WP_133678682.1">
    <property type="nucleotide sequence ID" value="NZ_SNZP01000002.1"/>
</dbReference>
<dbReference type="PROSITE" id="PS00794">
    <property type="entry name" value="HPPK"/>
    <property type="match status" value="1"/>
</dbReference>
<keyword evidence="15" id="KW-1185">Reference proteome</keyword>
<dbReference type="AlphaFoldDB" id="A0A4R7BDL3"/>
<comment type="similarity">
    <text evidence="2">Belongs to the HPPK family.</text>
</comment>
<gene>
    <name evidence="14" type="ORF">DFP86_102389</name>
</gene>
<organism evidence="14 15">
    <name type="scientific">Paludibacterium purpuratum</name>
    <dbReference type="NCBI Taxonomy" id="1144873"/>
    <lineage>
        <taxon>Bacteria</taxon>
        <taxon>Pseudomonadati</taxon>
        <taxon>Pseudomonadota</taxon>
        <taxon>Betaproteobacteria</taxon>
        <taxon>Neisseriales</taxon>
        <taxon>Chromobacteriaceae</taxon>
        <taxon>Paludibacterium</taxon>
    </lineage>
</organism>
<evidence type="ECO:0000256" key="6">
    <source>
        <dbReference type="ARBA" id="ARBA00022741"/>
    </source>
</evidence>
<sequence length="167" mass="18231">MTRAFVALGSNLERPARQIRAAFAALALLPGTRLVRASSLYRTTPVGYLDQPDFINAVAELDTELAPADLLQALFAIETDFGRVRSFRNAPRILDLDLLWFQGVVLNGSDLILPHPRMHERAFVLYPLAELAPDLAIGTHGSAAELAAHCPSAGIERLQVEDNESSE</sequence>
<evidence type="ECO:0000313" key="15">
    <source>
        <dbReference type="Proteomes" id="UP000295611"/>
    </source>
</evidence>
<dbReference type="SUPFAM" id="SSF55083">
    <property type="entry name" value="6-hydroxymethyl-7,8-dihydropterin pyrophosphokinase, HPPK"/>
    <property type="match status" value="1"/>
</dbReference>
<dbReference type="OrthoDB" id="9808041at2"/>
<evidence type="ECO:0000256" key="11">
    <source>
        <dbReference type="ARBA" id="ARBA00029766"/>
    </source>
</evidence>
<evidence type="ECO:0000256" key="12">
    <source>
        <dbReference type="ARBA" id="ARBA00033413"/>
    </source>
</evidence>
<keyword evidence="9" id="KW-0289">Folate biosynthesis</keyword>
<dbReference type="InterPro" id="IPR000550">
    <property type="entry name" value="Hppk"/>
</dbReference>
<evidence type="ECO:0000256" key="7">
    <source>
        <dbReference type="ARBA" id="ARBA00022777"/>
    </source>
</evidence>
<evidence type="ECO:0000256" key="9">
    <source>
        <dbReference type="ARBA" id="ARBA00022909"/>
    </source>
</evidence>
<dbReference type="GO" id="GO:0003848">
    <property type="term" value="F:2-amino-4-hydroxy-6-hydroxymethyldihydropteridine diphosphokinase activity"/>
    <property type="evidence" value="ECO:0007669"/>
    <property type="project" value="UniProtKB-EC"/>
</dbReference>
<dbReference type="EMBL" id="SNZP01000002">
    <property type="protein sequence ID" value="TDR82272.1"/>
    <property type="molecule type" value="Genomic_DNA"/>
</dbReference>
<evidence type="ECO:0000256" key="3">
    <source>
        <dbReference type="ARBA" id="ARBA00013253"/>
    </source>
</evidence>
<evidence type="ECO:0000256" key="1">
    <source>
        <dbReference type="ARBA" id="ARBA00005051"/>
    </source>
</evidence>
<evidence type="ECO:0000256" key="5">
    <source>
        <dbReference type="ARBA" id="ARBA00022679"/>
    </source>
</evidence>
<feature type="domain" description="7,8-dihydro-6-hydroxymethylpterin-pyrophosphokinase" evidence="13">
    <location>
        <begin position="88"/>
        <end position="99"/>
    </location>
</feature>
<evidence type="ECO:0000256" key="2">
    <source>
        <dbReference type="ARBA" id="ARBA00005810"/>
    </source>
</evidence>
<dbReference type="InterPro" id="IPR035907">
    <property type="entry name" value="Hppk_sf"/>
</dbReference>
<evidence type="ECO:0000256" key="4">
    <source>
        <dbReference type="ARBA" id="ARBA00016218"/>
    </source>
</evidence>
<evidence type="ECO:0000256" key="10">
    <source>
        <dbReference type="ARBA" id="ARBA00029409"/>
    </source>
</evidence>
<keyword evidence="8" id="KW-0067">ATP-binding</keyword>
<evidence type="ECO:0000256" key="8">
    <source>
        <dbReference type="ARBA" id="ARBA00022840"/>
    </source>
</evidence>
<comment type="pathway">
    <text evidence="1">Cofactor biosynthesis; tetrahydrofolate biosynthesis; 2-amino-4-hydroxy-6-hydroxymethyl-7,8-dihydropteridine diphosphate from 7,8-dihydroneopterin triphosphate: step 4/4.</text>
</comment>
<evidence type="ECO:0000313" key="14">
    <source>
        <dbReference type="EMBL" id="TDR82272.1"/>
    </source>
</evidence>
<dbReference type="PANTHER" id="PTHR43071">
    <property type="entry name" value="2-AMINO-4-HYDROXY-6-HYDROXYMETHYLDIHYDROPTERIDINE PYROPHOSPHOKINASE"/>
    <property type="match status" value="1"/>
</dbReference>
<dbReference type="PANTHER" id="PTHR43071:SF1">
    <property type="entry name" value="2-AMINO-4-HYDROXY-6-HYDROXYMETHYLDIHYDROPTERIDINE PYROPHOSPHOKINASE"/>
    <property type="match status" value="1"/>
</dbReference>
<accession>A0A4R7BDL3</accession>
<dbReference type="CDD" id="cd00483">
    <property type="entry name" value="HPPK"/>
    <property type="match status" value="1"/>
</dbReference>